<dbReference type="EMBL" id="JAJNBZ010000006">
    <property type="protein sequence ID" value="MCE5169691.1"/>
    <property type="molecule type" value="Genomic_DNA"/>
</dbReference>
<evidence type="ECO:0000313" key="3">
    <source>
        <dbReference type="Proteomes" id="UP001199916"/>
    </source>
</evidence>
<gene>
    <name evidence="2" type="ORF">LQV63_10235</name>
</gene>
<sequence>MYTPISGTRSTKYGSNYWTALSSKIKRRVQLFSDLEYDHWVLVESDPNVKTFCEQPLKIQHLINGEIVNSVFDMWIQYVDGTEKFIEVKYERDLDPINPKSSRNIRQTGAQQDWCRANNKYYEIRTDKMIRGNPLYLSNLKQIISYTRNRGAYNEVDSHRLITFINMKRITLGEIETEFINLTPQRIREIVCNLIYTGQVEANISNCIIGSSLEVWLNVKTKDN</sequence>
<comment type="caution">
    <text evidence="2">The sequence shown here is derived from an EMBL/GenBank/DDBJ whole genome shotgun (WGS) entry which is preliminary data.</text>
</comment>
<evidence type="ECO:0000259" key="1">
    <source>
        <dbReference type="Pfam" id="PF08722"/>
    </source>
</evidence>
<reference evidence="2 3" key="1">
    <citation type="submission" date="2021-11" db="EMBL/GenBank/DDBJ databases">
        <title>Draft genome sequence of Paenibacillus profundus YoMME, a new Gram-positive bacteria with exoelectrogenic properties.</title>
        <authorList>
            <person name="Hubenova Y."/>
            <person name="Hubenova E."/>
            <person name="Manasiev Y."/>
            <person name="Peykov S."/>
            <person name="Mitov M."/>
        </authorList>
    </citation>
    <scope>NUCLEOTIDE SEQUENCE [LARGE SCALE GENOMIC DNA]</scope>
    <source>
        <strain evidence="2 3">YoMME</strain>
    </source>
</reference>
<keyword evidence="2" id="KW-0378">Hydrolase</keyword>
<organism evidence="2 3">
    <name type="scientific">Paenibacillus profundus</name>
    <dbReference type="NCBI Taxonomy" id="1173085"/>
    <lineage>
        <taxon>Bacteria</taxon>
        <taxon>Bacillati</taxon>
        <taxon>Bacillota</taxon>
        <taxon>Bacilli</taxon>
        <taxon>Bacillales</taxon>
        <taxon>Paenibacillaceae</taxon>
        <taxon>Paenibacillus</taxon>
    </lineage>
</organism>
<protein>
    <submittedName>
        <fullName evidence="2">TnsA endonuclease N-terminal domain-containing protein</fullName>
    </submittedName>
</protein>
<feature type="domain" description="TnsA endonuclease N-terminal" evidence="1">
    <location>
        <begin position="46"/>
        <end position="127"/>
    </location>
</feature>
<keyword evidence="3" id="KW-1185">Reference proteome</keyword>
<dbReference type="RefSeq" id="WP_233696607.1">
    <property type="nucleotide sequence ID" value="NZ_JAJNBZ010000006.1"/>
</dbReference>
<keyword evidence="2" id="KW-0255">Endonuclease</keyword>
<dbReference type="Gene3D" id="3.40.1350.10">
    <property type="match status" value="1"/>
</dbReference>
<dbReference type="GO" id="GO:0004519">
    <property type="term" value="F:endonuclease activity"/>
    <property type="evidence" value="ECO:0007669"/>
    <property type="project" value="UniProtKB-KW"/>
</dbReference>
<accession>A0ABS8YCE8</accession>
<dbReference type="Pfam" id="PF08722">
    <property type="entry name" value="Tn7_TnsA-like_N"/>
    <property type="match status" value="1"/>
</dbReference>
<dbReference type="InterPro" id="IPR011856">
    <property type="entry name" value="tRNA_endonuc-like_dom_sf"/>
</dbReference>
<keyword evidence="2" id="KW-0540">Nuclease</keyword>
<dbReference type="Proteomes" id="UP001199916">
    <property type="component" value="Unassembled WGS sequence"/>
</dbReference>
<proteinExistence type="predicted"/>
<dbReference type="InterPro" id="IPR014833">
    <property type="entry name" value="TnsA_N"/>
</dbReference>
<evidence type="ECO:0000313" key="2">
    <source>
        <dbReference type="EMBL" id="MCE5169691.1"/>
    </source>
</evidence>
<name>A0ABS8YCE8_9BACL</name>